<organism evidence="5 6">
    <name type="scientific">Tetranychus urticae</name>
    <name type="common">Two-spotted spider mite</name>
    <dbReference type="NCBI Taxonomy" id="32264"/>
    <lineage>
        <taxon>Eukaryota</taxon>
        <taxon>Metazoa</taxon>
        <taxon>Ecdysozoa</taxon>
        <taxon>Arthropoda</taxon>
        <taxon>Chelicerata</taxon>
        <taxon>Arachnida</taxon>
        <taxon>Acari</taxon>
        <taxon>Acariformes</taxon>
        <taxon>Trombidiformes</taxon>
        <taxon>Prostigmata</taxon>
        <taxon>Eleutherengona</taxon>
        <taxon>Raphignathae</taxon>
        <taxon>Tetranychoidea</taxon>
        <taxon>Tetranychidae</taxon>
        <taxon>Tetranychus</taxon>
    </lineage>
</organism>
<dbReference type="KEGG" id="tut:107371837"/>
<gene>
    <name evidence="5" type="primary">107371837</name>
</gene>
<reference evidence="6" key="1">
    <citation type="submission" date="2011-08" db="EMBL/GenBank/DDBJ databases">
        <authorList>
            <person name="Rombauts S."/>
        </authorList>
    </citation>
    <scope>NUCLEOTIDE SEQUENCE</scope>
    <source>
        <strain evidence="6">London</strain>
    </source>
</reference>
<evidence type="ECO:0000259" key="4">
    <source>
        <dbReference type="Pfam" id="PF10256"/>
    </source>
</evidence>
<evidence type="ECO:0000256" key="1">
    <source>
        <dbReference type="ARBA" id="ARBA00004370"/>
    </source>
</evidence>
<accession>T1JVX1</accession>
<sequence>MGEQVNSSNQNRQQFDDIIEEIESNHESHSNESDIISMPDIDYPIMEQITIRGNGNMTLFGLSNTFSNGYPTSLIGKVSKEEFEATINRVNNLLKSHHSINARVLLIGCLCCCCSFGCSLLWPTLALSKRTRNALEKLLYSENNRLYHKLGLNWKLGKERCHSNNSFMDYVLIIEFLPKHHIYLPD</sequence>
<dbReference type="GO" id="GO:0016020">
    <property type="term" value="C:membrane"/>
    <property type="evidence" value="ECO:0007669"/>
    <property type="project" value="UniProtKB-SubCell"/>
</dbReference>
<dbReference type="AlphaFoldDB" id="T1JVX1"/>
<dbReference type="EnsemblMetazoa" id="tetur02g06100.1">
    <property type="protein sequence ID" value="tetur02g06100.1"/>
    <property type="gene ID" value="tetur02g06100"/>
</dbReference>
<keyword evidence="3" id="KW-1133">Transmembrane helix</keyword>
<evidence type="ECO:0000256" key="3">
    <source>
        <dbReference type="SAM" id="Phobius"/>
    </source>
</evidence>
<dbReference type="OMA" id="EKCLDHE"/>
<dbReference type="EMBL" id="CAEY01000797">
    <property type="status" value="NOT_ANNOTATED_CDS"/>
    <property type="molecule type" value="Genomic_DNA"/>
</dbReference>
<keyword evidence="3" id="KW-0812">Transmembrane</keyword>
<dbReference type="Pfam" id="PF10256">
    <property type="entry name" value="Erf4"/>
    <property type="match status" value="1"/>
</dbReference>
<comment type="subcellular location">
    <subcellularLocation>
        <location evidence="1">Membrane</location>
    </subcellularLocation>
</comment>
<protein>
    <recommendedName>
        <fullName evidence="4">Golgin subfamily A member 7/ERF4 domain-containing protein</fullName>
    </recommendedName>
</protein>
<dbReference type="HOGENOM" id="CLU_100628_1_0_1"/>
<evidence type="ECO:0000313" key="6">
    <source>
        <dbReference type="Proteomes" id="UP000015104"/>
    </source>
</evidence>
<dbReference type="InterPro" id="IPR019383">
    <property type="entry name" value="Golgin_A_7/ERF4"/>
</dbReference>
<reference evidence="5" key="2">
    <citation type="submission" date="2015-06" db="UniProtKB">
        <authorList>
            <consortium name="EnsemblMetazoa"/>
        </authorList>
    </citation>
    <scope>IDENTIFICATION</scope>
</reference>
<dbReference type="InterPro" id="IPR039735">
    <property type="entry name" value="CHIC1/2"/>
</dbReference>
<dbReference type="PANTHER" id="PTHR13005:SF4">
    <property type="entry name" value="CYSTEINE-RICH HYDROPHOBIC PROTEIN"/>
    <property type="match status" value="1"/>
</dbReference>
<name>T1JVX1_TETUR</name>
<keyword evidence="2 3" id="KW-0472">Membrane</keyword>
<evidence type="ECO:0000256" key="2">
    <source>
        <dbReference type="ARBA" id="ARBA00023136"/>
    </source>
</evidence>
<feature type="domain" description="Golgin subfamily A member 7/ERF4" evidence="4">
    <location>
        <begin position="64"/>
        <end position="154"/>
    </location>
</feature>
<dbReference type="eggNOG" id="KOG4101">
    <property type="taxonomic scope" value="Eukaryota"/>
</dbReference>
<dbReference type="PANTHER" id="PTHR13005">
    <property type="entry name" value="CYSTEINE-RICH HYDROPHOBIC DOMAIN PROTEIN BRAIN X-LINKED PROTEIN"/>
    <property type="match status" value="1"/>
</dbReference>
<dbReference type="OrthoDB" id="67682at2759"/>
<feature type="transmembrane region" description="Helical" evidence="3">
    <location>
        <begin position="104"/>
        <end position="125"/>
    </location>
</feature>
<evidence type="ECO:0000313" key="5">
    <source>
        <dbReference type="EnsemblMetazoa" id="tetur02g06100.1"/>
    </source>
</evidence>
<proteinExistence type="predicted"/>
<dbReference type="Proteomes" id="UP000015104">
    <property type="component" value="Unassembled WGS sequence"/>
</dbReference>
<keyword evidence="6" id="KW-1185">Reference proteome</keyword>